<organism evidence="1 2">
    <name type="scientific">Pseudoleptotrichia goodfellowii</name>
    <dbReference type="NCBI Taxonomy" id="157692"/>
    <lineage>
        <taxon>Bacteria</taxon>
        <taxon>Fusobacteriati</taxon>
        <taxon>Fusobacteriota</taxon>
        <taxon>Fusobacteriia</taxon>
        <taxon>Fusobacteriales</taxon>
        <taxon>Leptotrichiaceae</taxon>
        <taxon>Pseudoleptotrichia</taxon>
    </lineage>
</organism>
<dbReference type="RefSeq" id="WP_026737016.1">
    <property type="nucleotide sequence ID" value="NZ_AP019822.1"/>
</dbReference>
<dbReference type="STRING" id="714315.GCA_000516535_00380"/>
<reference evidence="1 2" key="1">
    <citation type="submission" date="2019-07" db="EMBL/GenBank/DDBJ databases">
        <title>Complete Genome Sequence of Leptotrichia goodfellowii Strain JCM 16774.</title>
        <authorList>
            <person name="Watanabe S."/>
            <person name="Cui L."/>
        </authorList>
    </citation>
    <scope>NUCLEOTIDE SEQUENCE [LARGE SCALE GENOMIC DNA]</scope>
    <source>
        <strain evidence="1 2">JCM16774</strain>
    </source>
</reference>
<gene>
    <name evidence="1" type="ORF">JCM16774_0368</name>
</gene>
<evidence type="ECO:0008006" key="3">
    <source>
        <dbReference type="Google" id="ProtNLM"/>
    </source>
</evidence>
<sequence>MSRNAIVSIAAINAALSTTTRDFSSVLLITKSKDVKTSDELPKAITSVAELKALGFGDDDKETILVKDYFGASTKPDYIWVFGDSTASLTYTKILEGLDTRWKGKWFYTIVPVGQEADVKEAIDFGKGTSVDYVFLFQGAANFTKETNLKIAKENKVENGFYIATDKTEGQITNLVATVRNFFPGSVPFASIKLNGLTGSGYSLSEILELVGSKRESETGVNIVTEEDQFIIPYYGKAMNGITWFDYTVAKIAIDEYMRVGITKYIIERNTEGNKLPAMEKGKKLISSKGTSILREFATRGIIYDIDDLLETGENAYSVDVINLSNREAEVEYKCYFQGAIIKSKVQITLKSNKGN</sequence>
<dbReference type="Proteomes" id="UP000321606">
    <property type="component" value="Chromosome"/>
</dbReference>
<name>A0A510JB92_9FUSO</name>
<accession>A0A510JB92</accession>
<proteinExistence type="predicted"/>
<protein>
    <recommendedName>
        <fullName evidence="3">Tail sheath protein subtilisin-like domain-containing protein</fullName>
    </recommendedName>
</protein>
<evidence type="ECO:0000313" key="2">
    <source>
        <dbReference type="Proteomes" id="UP000321606"/>
    </source>
</evidence>
<dbReference type="KEGG" id="lgo:JCM16774_0368"/>
<evidence type="ECO:0000313" key="1">
    <source>
        <dbReference type="EMBL" id="BBM35455.1"/>
    </source>
</evidence>
<dbReference type="AlphaFoldDB" id="A0A510JB92"/>
<dbReference type="EMBL" id="AP019822">
    <property type="protein sequence ID" value="BBM35455.1"/>
    <property type="molecule type" value="Genomic_DNA"/>
</dbReference>
<dbReference type="OrthoDB" id="79549at2"/>